<sequence>MGSTLLVVGLFASFIPPFIWGLPLFAIGVMMMFGGAVQGTATAAKAAVAVGKEVSKARATPGQTGAGAPDTSLSPADLAKWNSLVELDPDIARAAEQARAYGSRYEMMLAEKYLPLMDKAYLQAALDKVVATVKADKAKA</sequence>
<protein>
    <submittedName>
        <fullName evidence="1">Uncharacterized protein</fullName>
    </submittedName>
</protein>
<dbReference type="RefSeq" id="WP_407052111.1">
    <property type="nucleotide sequence ID" value="NZ_CP158569.1"/>
</dbReference>
<accession>A0AAU7XIX2</accession>
<gene>
    <name evidence="1" type="ORF">ABS361_22585</name>
</gene>
<organism evidence="1">
    <name type="scientific">Methyloraptor flagellatus</name>
    <dbReference type="NCBI Taxonomy" id="3162530"/>
    <lineage>
        <taxon>Bacteria</taxon>
        <taxon>Pseudomonadati</taxon>
        <taxon>Pseudomonadota</taxon>
        <taxon>Alphaproteobacteria</taxon>
        <taxon>Hyphomicrobiales</taxon>
        <taxon>Ancalomicrobiaceae</taxon>
        <taxon>Methyloraptor</taxon>
    </lineage>
</organism>
<dbReference type="KEGG" id="mflg:ABS361_22585"/>
<name>A0AAU7XIX2_9HYPH</name>
<evidence type="ECO:0000313" key="1">
    <source>
        <dbReference type="EMBL" id="XBY47026.1"/>
    </source>
</evidence>
<keyword evidence="1" id="KW-0614">Plasmid</keyword>
<proteinExistence type="predicted"/>
<dbReference type="EMBL" id="CP158569">
    <property type="protein sequence ID" value="XBY47026.1"/>
    <property type="molecule type" value="Genomic_DNA"/>
</dbReference>
<geneLocation type="plasmid" evidence="1">
    <name>p_s20</name>
</geneLocation>
<dbReference type="AlphaFoldDB" id="A0AAU7XIX2"/>
<reference evidence="1" key="1">
    <citation type="submission" date="2024-06" db="EMBL/GenBank/DDBJ databases">
        <title>Methylostella associata gen. nov., sp. nov., a novel Ancalomicrobiaceae-affiliated facultatively methylotrophic bacteria that feed on methanotrophs of the genus Methylococcus.</title>
        <authorList>
            <person name="Saltykova V."/>
            <person name="Danilova O.V."/>
            <person name="Oshkin I.Y."/>
            <person name="Belova S.E."/>
            <person name="Pimenov N.V."/>
            <person name="Dedysh S.N."/>
        </authorList>
    </citation>
    <scope>NUCLEOTIDE SEQUENCE</scope>
    <source>
        <strain evidence="1">S20</strain>
        <plasmid evidence="1">p_s20</plasmid>
    </source>
</reference>